<evidence type="ECO:0000313" key="1">
    <source>
        <dbReference type="EMBL" id="MBZ4037592.1"/>
    </source>
</evidence>
<dbReference type="PROSITE" id="PS51257">
    <property type="entry name" value="PROKAR_LIPOPROTEIN"/>
    <property type="match status" value="1"/>
</dbReference>
<sequence length="180" mass="20629">MKIKVGLLFVLIFSIVSCNFIHDTPDYVFNIIGLNTNKIPISFRRVFKEFRQHKADGTLRLPSDDGKTMKKASCVEVVQYAYSDTFKEDIRRIKSLNPTEDAKPVVEAGIELFEYVDEIQSKDFMIIAKMIDDGKSDEEIDYAAKKLDETKGVILDQKQSKVMNLLLPYADANGVEYKRF</sequence>
<organism evidence="1 2">
    <name type="scientific">Flavobacterium potami</name>
    <dbReference type="NCBI Taxonomy" id="2872310"/>
    <lineage>
        <taxon>Bacteria</taxon>
        <taxon>Pseudomonadati</taxon>
        <taxon>Bacteroidota</taxon>
        <taxon>Flavobacteriia</taxon>
        <taxon>Flavobacteriales</taxon>
        <taxon>Flavobacteriaceae</taxon>
        <taxon>Flavobacterium</taxon>
    </lineage>
</organism>
<evidence type="ECO:0000313" key="2">
    <source>
        <dbReference type="Proteomes" id="UP001139366"/>
    </source>
</evidence>
<proteinExistence type="predicted"/>
<dbReference type="Proteomes" id="UP001139366">
    <property type="component" value="Unassembled WGS sequence"/>
</dbReference>
<dbReference type="EMBL" id="JAINUY010000010">
    <property type="protein sequence ID" value="MBZ4037592.1"/>
    <property type="molecule type" value="Genomic_DNA"/>
</dbReference>
<gene>
    <name evidence="1" type="ORF">K6T82_22715</name>
</gene>
<dbReference type="RefSeq" id="WP_223711080.1">
    <property type="nucleotide sequence ID" value="NZ_JAINUY010000010.1"/>
</dbReference>
<name>A0A9X1HFT5_9FLAO</name>
<protein>
    <submittedName>
        <fullName evidence="1">Uncharacterized protein</fullName>
    </submittedName>
</protein>
<comment type="caution">
    <text evidence="1">The sequence shown here is derived from an EMBL/GenBank/DDBJ whole genome shotgun (WGS) entry which is preliminary data.</text>
</comment>
<keyword evidence="2" id="KW-1185">Reference proteome</keyword>
<accession>A0A9X1HFT5</accession>
<reference evidence="1 2" key="1">
    <citation type="journal article" date="2023" name="Antonie Van Leeuwenhoek">
        <title>Flavobacterium potami sp. nov., a multi-metal resistance genes harbouring bacterium isolated from shallow river silt.</title>
        <authorList>
            <person name="Li S."/>
            <person name="Mao S."/>
            <person name="Mu W."/>
            <person name="Guo B."/>
            <person name="Li C."/>
            <person name="Zhu Q."/>
            <person name="Hou X."/>
            <person name="Zhao Y."/>
            <person name="Wei S."/>
            <person name="Liu H."/>
            <person name="Liu A."/>
        </authorList>
    </citation>
    <scope>NUCLEOTIDE SEQUENCE [LARGE SCALE GENOMIC DNA]</scope>
    <source>
        <strain evidence="1 2">17A</strain>
    </source>
</reference>
<dbReference type="AlphaFoldDB" id="A0A9X1HFT5"/>